<gene>
    <name evidence="2" type="ORF">FWILDA_LOCUS17408</name>
</gene>
<proteinExistence type="predicted"/>
<sequence>EAWPIRSWCTKLQAMATKRYGQALKLLKILEPMMLFDRSTVPGTTQGPSLPDDVIEFEPQMFFEFAIKASYSSRTRLTKPNCINDFSEGLVKISNFLEARGGTNGFYIVDGEFFRHYNFKAANRGDQENFTPNFWPINCNMVSSQRIINIGSYEDLKRTTCSLYLSYSRNRIKGSSIFQGYSYIQHLSRTNTKCPSPGETSPSSPSSFYDNESSDNNISSGSDYEESPPSSPSIFYDNKSSENDISDDEETSKESKRT</sequence>
<feature type="region of interest" description="Disordered" evidence="1">
    <location>
        <begin position="189"/>
        <end position="258"/>
    </location>
</feature>
<dbReference type="EMBL" id="CAMKVN010013640">
    <property type="protein sequence ID" value="CAI2196099.1"/>
    <property type="molecule type" value="Genomic_DNA"/>
</dbReference>
<comment type="caution">
    <text evidence="2">The sequence shown here is derived from an EMBL/GenBank/DDBJ whole genome shotgun (WGS) entry which is preliminary data.</text>
</comment>
<organism evidence="2 3">
    <name type="scientific">Funneliformis geosporum</name>
    <dbReference type="NCBI Taxonomy" id="1117311"/>
    <lineage>
        <taxon>Eukaryota</taxon>
        <taxon>Fungi</taxon>
        <taxon>Fungi incertae sedis</taxon>
        <taxon>Mucoromycota</taxon>
        <taxon>Glomeromycotina</taxon>
        <taxon>Glomeromycetes</taxon>
        <taxon>Glomerales</taxon>
        <taxon>Glomeraceae</taxon>
        <taxon>Funneliformis</taxon>
    </lineage>
</organism>
<feature type="non-terminal residue" evidence="2">
    <location>
        <position position="258"/>
    </location>
</feature>
<evidence type="ECO:0000313" key="2">
    <source>
        <dbReference type="EMBL" id="CAI2196099.1"/>
    </source>
</evidence>
<evidence type="ECO:0000256" key="1">
    <source>
        <dbReference type="SAM" id="MobiDB-lite"/>
    </source>
</evidence>
<name>A0A9W4T7H4_9GLOM</name>
<dbReference type="AlphaFoldDB" id="A0A9W4T7H4"/>
<feature type="compositionally biased region" description="Low complexity" evidence="1">
    <location>
        <begin position="195"/>
        <end position="211"/>
    </location>
</feature>
<accession>A0A9W4T7H4</accession>
<dbReference type="Proteomes" id="UP001153678">
    <property type="component" value="Unassembled WGS sequence"/>
</dbReference>
<keyword evidence="3" id="KW-1185">Reference proteome</keyword>
<reference evidence="2" key="1">
    <citation type="submission" date="2022-08" db="EMBL/GenBank/DDBJ databases">
        <authorList>
            <person name="Kallberg Y."/>
            <person name="Tangrot J."/>
            <person name="Rosling A."/>
        </authorList>
    </citation>
    <scope>NUCLEOTIDE SEQUENCE</scope>
    <source>
        <strain evidence="2">Wild A</strain>
    </source>
</reference>
<protein>
    <submittedName>
        <fullName evidence="2">12193_t:CDS:1</fullName>
    </submittedName>
</protein>
<evidence type="ECO:0000313" key="3">
    <source>
        <dbReference type="Proteomes" id="UP001153678"/>
    </source>
</evidence>